<feature type="transmembrane region" description="Helical" evidence="5">
    <location>
        <begin position="134"/>
        <end position="153"/>
    </location>
</feature>
<keyword evidence="4 5" id="KW-0472">Membrane</keyword>
<reference evidence="6 7" key="1">
    <citation type="submission" date="2018-06" db="EMBL/GenBank/DDBJ databases">
        <title>Draft Genome Sequence of a Novel Marine Bacterium Related to the Verrucomicrobia.</title>
        <authorList>
            <person name="Vosseberg J."/>
            <person name="Martijn J."/>
            <person name="Ettema T.J.G."/>
        </authorList>
    </citation>
    <scope>NUCLEOTIDE SEQUENCE [LARGE SCALE GENOMIC DNA]</scope>
    <source>
        <strain evidence="6">TARA_B100001123</strain>
    </source>
</reference>
<keyword evidence="2 5" id="KW-0812">Transmembrane</keyword>
<dbReference type="GO" id="GO:0034755">
    <property type="term" value="P:iron ion transmembrane transport"/>
    <property type="evidence" value="ECO:0007669"/>
    <property type="project" value="TreeGrafter"/>
</dbReference>
<proteinExistence type="predicted"/>
<feature type="transmembrane region" description="Helical" evidence="5">
    <location>
        <begin position="96"/>
        <end position="122"/>
    </location>
</feature>
<feature type="transmembrane region" description="Helical" evidence="5">
    <location>
        <begin position="362"/>
        <end position="380"/>
    </location>
</feature>
<dbReference type="Proteomes" id="UP000247465">
    <property type="component" value="Chromosome"/>
</dbReference>
<feature type="transmembrane region" description="Helical" evidence="5">
    <location>
        <begin position="160"/>
        <end position="179"/>
    </location>
</feature>
<evidence type="ECO:0000256" key="2">
    <source>
        <dbReference type="ARBA" id="ARBA00022692"/>
    </source>
</evidence>
<evidence type="ECO:0000256" key="1">
    <source>
        <dbReference type="ARBA" id="ARBA00004141"/>
    </source>
</evidence>
<dbReference type="Pfam" id="PF01566">
    <property type="entry name" value="Nramp"/>
    <property type="match status" value="1"/>
</dbReference>
<feature type="transmembrane region" description="Helical" evidence="5">
    <location>
        <begin position="205"/>
        <end position="230"/>
    </location>
</feature>
<dbReference type="EMBL" id="CP029803">
    <property type="protein sequence ID" value="AWT58850.1"/>
    <property type="molecule type" value="Genomic_DNA"/>
</dbReference>
<dbReference type="PANTHER" id="PTHR11706:SF3">
    <property type="entry name" value="METAL ION TRANSPORT PROTEIN"/>
    <property type="match status" value="1"/>
</dbReference>
<dbReference type="NCBIfam" id="NF037982">
    <property type="entry name" value="Nramp_1"/>
    <property type="match status" value="1"/>
</dbReference>
<sequence length="453" mass="49041">MDNEVKNPPRGIFPMLLTLGPGIVITGGVIGSGELIITPLQAAKFGFVLLWAVVISCLIKYFLQVEVGRHCIVHQRTIFESLNACTGPKFRGTSWIVLLFMLAWTLAQIGAVGMVGALAGLLHGLLPLKEGWSIPIWAVIVVCAIQAVLWKGLYRHLERAIITLVLGFSFSVFIALAMLQGTDYALNAGDILSGLTFSLGDAPQLAAYAVISLMGALGVAATELFVYSYWVLEKGYAKNVGPPDSEGWQQRARGWIRTLQIDAGLATLLTTTVTVSYFLLGCAILFRQGKTPEGMGVVEQMALIYTDTYGTWSHSLFLFGAFCTLTSTVMSGAAANGRAFADLFCSLGFLDRNRPKDIQRSHRIVQSVFLGSLLILFLWIQKPPATLVVLSGYLIAMFGTPLAIIGICWLAFKTDLRVRMSRITAALLLCSVTVILACLLFALLVQIGVLKGA</sequence>
<evidence type="ECO:0000256" key="5">
    <source>
        <dbReference type="SAM" id="Phobius"/>
    </source>
</evidence>
<accession>A0A2Z4AK04</accession>
<feature type="transmembrane region" description="Helical" evidence="5">
    <location>
        <begin position="42"/>
        <end position="63"/>
    </location>
</feature>
<evidence type="ECO:0000256" key="4">
    <source>
        <dbReference type="ARBA" id="ARBA00023136"/>
    </source>
</evidence>
<keyword evidence="3 5" id="KW-1133">Transmembrane helix</keyword>
<gene>
    <name evidence="6" type="primary">mntH_2</name>
    <name evidence="6" type="ORF">DF168_00022</name>
</gene>
<dbReference type="PANTHER" id="PTHR11706">
    <property type="entry name" value="SOLUTE CARRIER PROTEIN FAMILY 11 MEMBER"/>
    <property type="match status" value="1"/>
</dbReference>
<evidence type="ECO:0000313" key="6">
    <source>
        <dbReference type="EMBL" id="AWT58850.1"/>
    </source>
</evidence>
<feature type="transmembrane region" description="Helical" evidence="5">
    <location>
        <begin position="392"/>
        <end position="412"/>
    </location>
</feature>
<dbReference type="InterPro" id="IPR001046">
    <property type="entry name" value="NRAMP_fam"/>
</dbReference>
<evidence type="ECO:0000313" key="7">
    <source>
        <dbReference type="Proteomes" id="UP000247465"/>
    </source>
</evidence>
<comment type="subcellular location">
    <subcellularLocation>
        <location evidence="1">Membrane</location>
        <topology evidence="1">Multi-pass membrane protein</topology>
    </subcellularLocation>
</comment>
<name>A0A2Z4AK04_9BACT</name>
<protein>
    <submittedName>
        <fullName evidence="6">Divalent metal cation transporter MntH</fullName>
    </submittedName>
</protein>
<dbReference type="GO" id="GO:0015086">
    <property type="term" value="F:cadmium ion transmembrane transporter activity"/>
    <property type="evidence" value="ECO:0007669"/>
    <property type="project" value="TreeGrafter"/>
</dbReference>
<dbReference type="KEGG" id="mtar:DF168_00022"/>
<feature type="transmembrane region" description="Helical" evidence="5">
    <location>
        <begin position="424"/>
        <end position="449"/>
    </location>
</feature>
<evidence type="ECO:0000256" key="3">
    <source>
        <dbReference type="ARBA" id="ARBA00022989"/>
    </source>
</evidence>
<dbReference type="GO" id="GO:0005886">
    <property type="term" value="C:plasma membrane"/>
    <property type="evidence" value="ECO:0007669"/>
    <property type="project" value="TreeGrafter"/>
</dbReference>
<dbReference type="GO" id="GO:0005384">
    <property type="term" value="F:manganese ion transmembrane transporter activity"/>
    <property type="evidence" value="ECO:0007669"/>
    <property type="project" value="TreeGrafter"/>
</dbReference>
<dbReference type="AlphaFoldDB" id="A0A2Z4AK04"/>
<feature type="transmembrane region" description="Helical" evidence="5">
    <location>
        <begin position="12"/>
        <end position="30"/>
    </location>
</feature>
<feature type="transmembrane region" description="Helical" evidence="5">
    <location>
        <begin position="263"/>
        <end position="286"/>
    </location>
</feature>
<feature type="transmembrane region" description="Helical" evidence="5">
    <location>
        <begin position="316"/>
        <end position="341"/>
    </location>
</feature>
<organism evidence="6 7">
    <name type="scientific">Candidatus Moanibacter tarae</name>
    <dbReference type="NCBI Taxonomy" id="2200854"/>
    <lineage>
        <taxon>Bacteria</taxon>
        <taxon>Pseudomonadati</taxon>
        <taxon>Verrucomicrobiota</taxon>
        <taxon>Opitutia</taxon>
        <taxon>Puniceicoccales</taxon>
        <taxon>Puniceicoccales incertae sedis</taxon>
        <taxon>Candidatus Moanibacter</taxon>
    </lineage>
</organism>